<reference evidence="6 7" key="1">
    <citation type="submission" date="2020-02" db="EMBL/GenBank/DDBJ databases">
        <title>Complete Genome Sequence of Lactobacillus sp. NFFJ11 Isolated from animal feed.</title>
        <authorList>
            <person name="Jung J.Y."/>
        </authorList>
    </citation>
    <scope>NUCLEOTIDE SEQUENCE [LARGE SCALE GENOMIC DNA]</scope>
    <source>
        <strain evidence="6 7">NFFJ11</strain>
    </source>
</reference>
<dbReference type="AlphaFoldDB" id="A0A7L7L0L4"/>
<comment type="subcellular location">
    <subcellularLocation>
        <location evidence="1">Cell envelope</location>
    </subcellularLocation>
</comment>
<dbReference type="GO" id="GO:0007155">
    <property type="term" value="P:cell adhesion"/>
    <property type="evidence" value="ECO:0007669"/>
    <property type="project" value="InterPro"/>
</dbReference>
<dbReference type="PRINTS" id="PR00691">
    <property type="entry name" value="ADHESINB"/>
</dbReference>
<dbReference type="CDD" id="cd01137">
    <property type="entry name" value="PsaA"/>
    <property type="match status" value="1"/>
</dbReference>
<evidence type="ECO:0000256" key="3">
    <source>
        <dbReference type="ARBA" id="ARBA00022723"/>
    </source>
</evidence>
<dbReference type="KEGG" id="cpab:G6534_11665"/>
<evidence type="ECO:0000256" key="5">
    <source>
        <dbReference type="RuleBase" id="RU003512"/>
    </source>
</evidence>
<dbReference type="SUPFAM" id="SSF53807">
    <property type="entry name" value="Helical backbone' metal receptor"/>
    <property type="match status" value="1"/>
</dbReference>
<organism evidence="6 7">
    <name type="scientific">Companilactobacillus pabuli</name>
    <dbReference type="NCBI Taxonomy" id="2714036"/>
    <lineage>
        <taxon>Bacteria</taxon>
        <taxon>Bacillati</taxon>
        <taxon>Bacillota</taxon>
        <taxon>Bacilli</taxon>
        <taxon>Lactobacillales</taxon>
        <taxon>Lactobacillaceae</taxon>
        <taxon>Companilactobacillus</taxon>
    </lineage>
</organism>
<accession>A0A7L7L0L4</accession>
<dbReference type="GO" id="GO:0030001">
    <property type="term" value="P:metal ion transport"/>
    <property type="evidence" value="ECO:0007669"/>
    <property type="project" value="InterPro"/>
</dbReference>
<keyword evidence="2 5" id="KW-0813">Transport</keyword>
<evidence type="ECO:0000256" key="1">
    <source>
        <dbReference type="ARBA" id="ARBA00004196"/>
    </source>
</evidence>
<evidence type="ECO:0000256" key="2">
    <source>
        <dbReference type="ARBA" id="ARBA00022448"/>
    </source>
</evidence>
<evidence type="ECO:0000313" key="7">
    <source>
        <dbReference type="Proteomes" id="UP000514410"/>
    </source>
</evidence>
<dbReference type="InterPro" id="IPR006129">
    <property type="entry name" value="AdhesinB"/>
</dbReference>
<protein>
    <submittedName>
        <fullName evidence="6">Metal ABC transporter substrate-binding protein</fullName>
    </submittedName>
</protein>
<dbReference type="Pfam" id="PF01297">
    <property type="entry name" value="ZnuA"/>
    <property type="match status" value="1"/>
</dbReference>
<dbReference type="GO" id="GO:0046872">
    <property type="term" value="F:metal ion binding"/>
    <property type="evidence" value="ECO:0007669"/>
    <property type="project" value="UniProtKB-KW"/>
</dbReference>
<evidence type="ECO:0000313" key="6">
    <source>
        <dbReference type="EMBL" id="QMT85242.1"/>
    </source>
</evidence>
<dbReference type="Proteomes" id="UP000514410">
    <property type="component" value="Chromosome"/>
</dbReference>
<gene>
    <name evidence="6" type="ORF">G6534_11665</name>
</gene>
<dbReference type="InterPro" id="IPR006127">
    <property type="entry name" value="ZnuA-like"/>
</dbReference>
<keyword evidence="7" id="KW-1185">Reference proteome</keyword>
<dbReference type="Gene3D" id="3.40.50.1980">
    <property type="entry name" value="Nitrogenase molybdenum iron protein domain"/>
    <property type="match status" value="2"/>
</dbReference>
<dbReference type="PANTHER" id="PTHR42953:SF1">
    <property type="entry name" value="METAL-BINDING PROTEIN HI_0362-RELATED"/>
    <property type="match status" value="1"/>
</dbReference>
<dbReference type="EMBL" id="CP049366">
    <property type="protein sequence ID" value="QMT85242.1"/>
    <property type="molecule type" value="Genomic_DNA"/>
</dbReference>
<evidence type="ECO:0000256" key="4">
    <source>
        <dbReference type="ARBA" id="ARBA00022729"/>
    </source>
</evidence>
<keyword evidence="4" id="KW-0732">Signal</keyword>
<dbReference type="InterPro" id="IPR050492">
    <property type="entry name" value="Bact_metal-bind_prot9"/>
</dbReference>
<dbReference type="GO" id="GO:0030313">
    <property type="term" value="C:cell envelope"/>
    <property type="evidence" value="ECO:0007669"/>
    <property type="project" value="UniProtKB-SubCell"/>
</dbReference>
<dbReference type="PRINTS" id="PR00690">
    <property type="entry name" value="ADHESNFAMILY"/>
</dbReference>
<sequence>MKRIWVTLVAVIAMISGVYFFLHSRDNHSADLTAGDKLQVVTTNSILEDMVKNVGGDRIELYSIVKRGTDPHEYEPQPSDVSAATEANVIFHNGLNLETGGNGWFNKLVETSHKKFGEDVFSASSEVTPEHLTTNANEEDPHAWLDLANGVKYVQAITKVLKEKDKKNASYYQANADKYIAKLEKLHHQAQSKYLEIPEKQRLLVTSEGAFKYFGKAYHVTPAYIWEINTESQGTPEQMQRVLGKIRKSDVKSLFVESSVSPKSMEKVSKESGLEIYSKLFTDSLAKKGSDGDTYYSMMKWNIDHIYRGLIK</sequence>
<dbReference type="RefSeq" id="WP_182082948.1">
    <property type="nucleotide sequence ID" value="NZ_CP049366.1"/>
</dbReference>
<dbReference type="PANTHER" id="PTHR42953">
    <property type="entry name" value="HIGH-AFFINITY ZINC UPTAKE SYSTEM PROTEIN ZNUA-RELATED"/>
    <property type="match status" value="1"/>
</dbReference>
<keyword evidence="3" id="KW-0479">Metal-binding</keyword>
<proteinExistence type="inferred from homology"/>
<comment type="similarity">
    <text evidence="5">Belongs to the bacterial solute-binding protein 9 family.</text>
</comment>
<dbReference type="InterPro" id="IPR006128">
    <property type="entry name" value="Lipoprotein_PsaA-like"/>
</dbReference>
<name>A0A7L7L0L4_9LACO</name>